<feature type="domain" description="DUF7281" evidence="1">
    <location>
        <begin position="147"/>
        <end position="280"/>
    </location>
</feature>
<dbReference type="Proteomes" id="UP000007364">
    <property type="component" value="Unassembled WGS sequence"/>
</dbReference>
<dbReference type="eggNOG" id="ENOG502Z8SH">
    <property type="taxonomic scope" value="Bacteria"/>
</dbReference>
<name>K2PZW3_9FLAO</name>
<protein>
    <recommendedName>
        <fullName evidence="1">DUF7281 domain-containing protein</fullName>
    </recommendedName>
</protein>
<dbReference type="AlphaFoldDB" id="K2PZW3"/>
<organism evidence="2 3">
    <name type="scientific">Galbibacter marinus</name>
    <dbReference type="NCBI Taxonomy" id="555500"/>
    <lineage>
        <taxon>Bacteria</taxon>
        <taxon>Pseudomonadati</taxon>
        <taxon>Bacteroidota</taxon>
        <taxon>Flavobacteriia</taxon>
        <taxon>Flavobacteriales</taxon>
        <taxon>Flavobacteriaceae</taxon>
        <taxon>Galbibacter</taxon>
    </lineage>
</organism>
<dbReference type="EMBL" id="AMSG01000030">
    <property type="protein sequence ID" value="EKF54166.1"/>
    <property type="molecule type" value="Genomic_DNA"/>
</dbReference>
<reference evidence="2 3" key="1">
    <citation type="journal article" date="2012" name="J. Bacteriol.">
        <title>Genome Sequence of Galbibacter marinum Type Strain ck-I2-15.</title>
        <authorList>
            <person name="Lai Q."/>
            <person name="Li C."/>
            <person name="Shao Z."/>
        </authorList>
    </citation>
    <scope>NUCLEOTIDE SEQUENCE [LARGE SCALE GENOMIC DNA]</scope>
    <source>
        <strain evidence="3">ck-I2-15</strain>
    </source>
</reference>
<dbReference type="RefSeq" id="WP_008992619.1">
    <property type="nucleotide sequence ID" value="NZ_AMSG01000030.1"/>
</dbReference>
<dbReference type="Pfam" id="PF23947">
    <property type="entry name" value="DUF7281"/>
    <property type="match status" value="1"/>
</dbReference>
<dbReference type="InterPro" id="IPR055705">
    <property type="entry name" value="DUF7281"/>
</dbReference>
<evidence type="ECO:0000313" key="3">
    <source>
        <dbReference type="Proteomes" id="UP000007364"/>
    </source>
</evidence>
<sequence>MKLSLKIAKVLERLIKGETIAYSVAKSRLIEDLVFENILLRKGKHRKTISLRTEKGLNNFLANQLQIHNLNQYISALENEQSTRAEFVNITTDSKNSKERAFKGFLVNSYDPIIAELNNKELIINPVAGSFTFIYDYEGFKIPEDVTVVGVENAKNFSCVREQRYLFGNITPLFVSRYPQNQNKDFMKWMKSIPNNYLHFGDFDMAGIGIYLNEYKNYLSDKASFFIPESIKNDIREKGNRNRYDTQRINFNVDSIVEPELLELILTINTEKKGLDQEYYINGDIT</sequence>
<dbReference type="OrthoDB" id="9811427at2"/>
<accession>K2PZW3</accession>
<dbReference type="PATRIC" id="fig|555500.3.peg.2867"/>
<comment type="caution">
    <text evidence="2">The sequence shown here is derived from an EMBL/GenBank/DDBJ whole genome shotgun (WGS) entry which is preliminary data.</text>
</comment>
<evidence type="ECO:0000313" key="2">
    <source>
        <dbReference type="EMBL" id="EKF54166.1"/>
    </source>
</evidence>
<proteinExistence type="predicted"/>
<keyword evidence="3" id="KW-1185">Reference proteome</keyword>
<dbReference type="STRING" id="555500.I215_13917"/>
<evidence type="ECO:0000259" key="1">
    <source>
        <dbReference type="Pfam" id="PF23947"/>
    </source>
</evidence>
<gene>
    <name evidence="2" type="ORF">I215_13917</name>
</gene>